<reference evidence="2" key="1">
    <citation type="submission" date="2020-08" db="EMBL/GenBank/DDBJ databases">
        <title>Plant Genome Project.</title>
        <authorList>
            <person name="Zhang R.-G."/>
        </authorList>
    </citation>
    <scope>NUCLEOTIDE SEQUENCE</scope>
    <source>
        <strain evidence="2">WSP0</strain>
        <tissue evidence="2">Leaf</tissue>
    </source>
</reference>
<sequence>MDKREFAIAGTTSYFLSKDLSLFIVSSPRVVLLGGGDPAAPLPSRRPLPPKSFPPSVWRRGFWISFLPPSGAVAVRLEHRPSSSLPLVARVVWCLLQRPQPVLWWFWWQPFPLASDRLVISKVCGGLGVCFCFLLLLVSPASPDLSPAGFPGSDLYRPGFLGPMGAVGGLIRLGVVFSVCLVFDAEVGSGSCVVGGCVDSGGLTEVLVANDFVQDSPLSVFAFPWFSRNYKSVPFAAGEFLWNSVARFAA</sequence>
<feature type="transmembrane region" description="Helical" evidence="1">
    <location>
        <begin position="119"/>
        <end position="140"/>
    </location>
</feature>
<keyword evidence="1" id="KW-1133">Transmembrane helix</keyword>
<protein>
    <submittedName>
        <fullName evidence="2">Uncharacterized protein</fullName>
    </submittedName>
</protein>
<keyword evidence="1" id="KW-0812">Transmembrane</keyword>
<comment type="caution">
    <text evidence="2">The sequence shown here is derived from an EMBL/GenBank/DDBJ whole genome shotgun (WGS) entry which is preliminary data.</text>
</comment>
<organism evidence="2 3">
    <name type="scientific">Rhododendron griersonianum</name>
    <dbReference type="NCBI Taxonomy" id="479676"/>
    <lineage>
        <taxon>Eukaryota</taxon>
        <taxon>Viridiplantae</taxon>
        <taxon>Streptophyta</taxon>
        <taxon>Embryophyta</taxon>
        <taxon>Tracheophyta</taxon>
        <taxon>Spermatophyta</taxon>
        <taxon>Magnoliopsida</taxon>
        <taxon>eudicotyledons</taxon>
        <taxon>Gunneridae</taxon>
        <taxon>Pentapetalae</taxon>
        <taxon>asterids</taxon>
        <taxon>Ericales</taxon>
        <taxon>Ericaceae</taxon>
        <taxon>Ericoideae</taxon>
        <taxon>Rhodoreae</taxon>
        <taxon>Rhododendron</taxon>
    </lineage>
</organism>
<accession>A0AAV6INF5</accession>
<keyword evidence="3" id="KW-1185">Reference proteome</keyword>
<name>A0AAV6INF5_9ERIC</name>
<dbReference type="AlphaFoldDB" id="A0AAV6INF5"/>
<dbReference type="EMBL" id="JACTNZ010000010">
    <property type="protein sequence ID" value="KAG5530202.1"/>
    <property type="molecule type" value="Genomic_DNA"/>
</dbReference>
<dbReference type="Proteomes" id="UP000823749">
    <property type="component" value="Chromosome 10"/>
</dbReference>
<gene>
    <name evidence="2" type="ORF">RHGRI_030544</name>
</gene>
<evidence type="ECO:0000313" key="2">
    <source>
        <dbReference type="EMBL" id="KAG5530202.1"/>
    </source>
</evidence>
<feature type="transmembrane region" description="Helical" evidence="1">
    <location>
        <begin position="160"/>
        <end position="183"/>
    </location>
</feature>
<proteinExistence type="predicted"/>
<keyword evidence="1" id="KW-0472">Membrane</keyword>
<evidence type="ECO:0000313" key="3">
    <source>
        <dbReference type="Proteomes" id="UP000823749"/>
    </source>
</evidence>
<evidence type="ECO:0000256" key="1">
    <source>
        <dbReference type="SAM" id="Phobius"/>
    </source>
</evidence>